<feature type="transmembrane region" description="Helical" evidence="1">
    <location>
        <begin position="38"/>
        <end position="60"/>
    </location>
</feature>
<evidence type="ECO:0000313" key="4">
    <source>
        <dbReference type="Proteomes" id="UP001595882"/>
    </source>
</evidence>
<name>A0ABV8WX82_9BACI</name>
<feature type="transmembrane region" description="Helical" evidence="1">
    <location>
        <begin position="272"/>
        <end position="289"/>
    </location>
</feature>
<evidence type="ECO:0000259" key="2">
    <source>
        <dbReference type="Pfam" id="PF09925"/>
    </source>
</evidence>
<feature type="transmembrane region" description="Helical" evidence="1">
    <location>
        <begin position="167"/>
        <end position="185"/>
    </location>
</feature>
<feature type="transmembrane region" description="Helical" evidence="1">
    <location>
        <begin position="244"/>
        <end position="266"/>
    </location>
</feature>
<dbReference type="Proteomes" id="UP001595882">
    <property type="component" value="Unassembled WGS sequence"/>
</dbReference>
<feature type="domain" description="DUF2157" evidence="2">
    <location>
        <begin position="12"/>
        <end position="146"/>
    </location>
</feature>
<keyword evidence="1" id="KW-0472">Membrane</keyword>
<sequence>MNQQDIAKEAKKWVAEQIITKDQYEKIIDQYPEKDKSFLLLLFSSLFIGLGFLTFVASNINGIPDYVNMMIILLFMIGYYMMGDHFYRKKSEKIGMSLIVIGLFIFGAGLFLTGQMYHYIYNNAVPFLIWSIAGLALYVVYKHPVLFGFTISIITVGQIYNGFVHQSFYWLLGLLFFAGCLHFVFHHPNKWYSRMFAISYLLQSLVLVLANGFEYQFFVILFLLLYLLGILLSKKEIASVFQSFSVMAVFILTCFDTFFLGGILEFTSVEWIYFYIWLPLFIFTIAFTVQKRIEELTTLVLFIPMIYAGTPGDYLSMLSLFIFSLGLLFSGYKQEDSRRIGFGTVSFLISTFVAYFHLAWAFLDKSLFFFIGGVLLFFMAYFLEKNRRSVKTKNNEVDKQ</sequence>
<feature type="transmembrane region" description="Helical" evidence="1">
    <location>
        <begin position="66"/>
        <end position="82"/>
    </location>
</feature>
<feature type="transmembrane region" description="Helical" evidence="1">
    <location>
        <begin position="119"/>
        <end position="138"/>
    </location>
</feature>
<dbReference type="RefSeq" id="WP_390251533.1">
    <property type="nucleotide sequence ID" value="NZ_JBHSDT010000004.1"/>
</dbReference>
<reference evidence="4" key="1">
    <citation type="journal article" date="2019" name="Int. J. Syst. Evol. Microbiol.">
        <title>The Global Catalogue of Microorganisms (GCM) 10K type strain sequencing project: providing services to taxonomists for standard genome sequencing and annotation.</title>
        <authorList>
            <consortium name="The Broad Institute Genomics Platform"/>
            <consortium name="The Broad Institute Genome Sequencing Center for Infectious Disease"/>
            <person name="Wu L."/>
            <person name="Ma J."/>
        </authorList>
    </citation>
    <scope>NUCLEOTIDE SEQUENCE [LARGE SCALE GENOMIC DNA]</scope>
    <source>
        <strain evidence="4">CCUG 37865</strain>
    </source>
</reference>
<dbReference type="InterPro" id="IPR018677">
    <property type="entry name" value="DUF2157"/>
</dbReference>
<dbReference type="EMBL" id="JBHSDT010000004">
    <property type="protein sequence ID" value="MFC4403216.1"/>
    <property type="molecule type" value="Genomic_DNA"/>
</dbReference>
<keyword evidence="1" id="KW-1133">Transmembrane helix</keyword>
<protein>
    <submittedName>
        <fullName evidence="3">DUF2157 domain-containing protein</fullName>
    </submittedName>
</protein>
<evidence type="ECO:0000313" key="3">
    <source>
        <dbReference type="EMBL" id="MFC4403216.1"/>
    </source>
</evidence>
<feature type="transmembrane region" description="Helical" evidence="1">
    <location>
        <begin position="145"/>
        <end position="161"/>
    </location>
</feature>
<feature type="transmembrane region" description="Helical" evidence="1">
    <location>
        <begin position="340"/>
        <end position="360"/>
    </location>
</feature>
<keyword evidence="1" id="KW-0812">Transmembrane</keyword>
<evidence type="ECO:0000256" key="1">
    <source>
        <dbReference type="SAM" id="Phobius"/>
    </source>
</evidence>
<dbReference type="Pfam" id="PF09925">
    <property type="entry name" value="DUF2157"/>
    <property type="match status" value="1"/>
</dbReference>
<gene>
    <name evidence="3" type="ORF">ACFOY7_09010</name>
</gene>
<organism evidence="3 4">
    <name type="scientific">Gracilibacillus xinjiangensis</name>
    <dbReference type="NCBI Taxonomy" id="1193282"/>
    <lineage>
        <taxon>Bacteria</taxon>
        <taxon>Bacillati</taxon>
        <taxon>Bacillota</taxon>
        <taxon>Bacilli</taxon>
        <taxon>Bacillales</taxon>
        <taxon>Bacillaceae</taxon>
        <taxon>Gracilibacillus</taxon>
    </lineage>
</organism>
<feature type="transmembrane region" description="Helical" evidence="1">
    <location>
        <begin position="94"/>
        <end position="113"/>
    </location>
</feature>
<proteinExistence type="predicted"/>
<feature type="transmembrane region" description="Helical" evidence="1">
    <location>
        <begin position="366"/>
        <end position="383"/>
    </location>
</feature>
<feature type="transmembrane region" description="Helical" evidence="1">
    <location>
        <begin position="215"/>
        <end position="232"/>
    </location>
</feature>
<keyword evidence="4" id="KW-1185">Reference proteome</keyword>
<accession>A0ABV8WX82</accession>
<comment type="caution">
    <text evidence="3">The sequence shown here is derived from an EMBL/GenBank/DDBJ whole genome shotgun (WGS) entry which is preliminary data.</text>
</comment>